<keyword evidence="13" id="KW-1185">Reference proteome</keyword>
<dbReference type="InterPro" id="IPR035996">
    <property type="entry name" value="4pyrrol_Methylase_sf"/>
</dbReference>
<dbReference type="Gene3D" id="3.30.950.10">
    <property type="entry name" value="Methyltransferase, Cobalt-precorrin-4 Transmethylase, Domain 2"/>
    <property type="match status" value="1"/>
</dbReference>
<dbReference type="SUPFAM" id="SSF53790">
    <property type="entry name" value="Tetrapyrrole methylase"/>
    <property type="match status" value="1"/>
</dbReference>
<dbReference type="CDD" id="cd11642">
    <property type="entry name" value="SUMT"/>
    <property type="match status" value="1"/>
</dbReference>
<dbReference type="NCBIfam" id="TIGR01469">
    <property type="entry name" value="cobA_cysG_Cterm"/>
    <property type="match status" value="1"/>
</dbReference>
<dbReference type="Gene3D" id="3.40.1010.10">
    <property type="entry name" value="Cobalt-precorrin-4 Transmethylase, Domain 1"/>
    <property type="match status" value="1"/>
</dbReference>
<dbReference type="NCBIfam" id="NF004790">
    <property type="entry name" value="PRK06136.1"/>
    <property type="match status" value="1"/>
</dbReference>
<dbReference type="GO" id="GO:0032259">
    <property type="term" value="P:methylation"/>
    <property type="evidence" value="ECO:0007669"/>
    <property type="project" value="UniProtKB-KW"/>
</dbReference>
<dbReference type="EC" id="2.1.1.107" evidence="2"/>
<comment type="caution">
    <text evidence="12">The sequence shown here is derived from an EMBL/GenBank/DDBJ whole genome shotgun (WGS) entry which is preliminary data.</text>
</comment>
<dbReference type="PROSITE" id="PS00840">
    <property type="entry name" value="SUMT_2"/>
    <property type="match status" value="1"/>
</dbReference>
<evidence type="ECO:0000256" key="4">
    <source>
        <dbReference type="ARBA" id="ARBA00022603"/>
    </source>
</evidence>
<dbReference type="Pfam" id="PF00590">
    <property type="entry name" value="TP_methylase"/>
    <property type="match status" value="1"/>
</dbReference>
<evidence type="ECO:0000256" key="5">
    <source>
        <dbReference type="ARBA" id="ARBA00022679"/>
    </source>
</evidence>
<dbReference type="InterPro" id="IPR014776">
    <property type="entry name" value="4pyrrole_Mease_sub2"/>
</dbReference>
<dbReference type="EMBL" id="JAOYFC010000001">
    <property type="protein sequence ID" value="MCV6824251.1"/>
    <property type="molecule type" value="Genomic_DNA"/>
</dbReference>
<dbReference type="RefSeq" id="WP_263953066.1">
    <property type="nucleotide sequence ID" value="NZ_JAOYFC010000001.1"/>
</dbReference>
<comment type="pathway">
    <text evidence="9">Cofactor biosynthesis; adenosylcobalamin biosynthesis; precorrin-2 from uroporphyrinogen III: step 1/1.</text>
</comment>
<evidence type="ECO:0000313" key="13">
    <source>
        <dbReference type="Proteomes" id="UP001208041"/>
    </source>
</evidence>
<dbReference type="AlphaFoldDB" id="A0AAE3J173"/>
<organism evidence="12 13">
    <name type="scientific">Halocynthiibacter halioticoli</name>
    <dbReference type="NCBI Taxonomy" id="2986804"/>
    <lineage>
        <taxon>Bacteria</taxon>
        <taxon>Pseudomonadati</taxon>
        <taxon>Pseudomonadota</taxon>
        <taxon>Alphaproteobacteria</taxon>
        <taxon>Rhodobacterales</taxon>
        <taxon>Paracoccaceae</taxon>
        <taxon>Halocynthiibacter</taxon>
    </lineage>
</organism>
<dbReference type="InterPro" id="IPR000878">
    <property type="entry name" value="4pyrrol_Mease"/>
</dbReference>
<evidence type="ECO:0000256" key="1">
    <source>
        <dbReference type="ARBA" id="ARBA00005879"/>
    </source>
</evidence>
<evidence type="ECO:0000256" key="2">
    <source>
        <dbReference type="ARBA" id="ARBA00012162"/>
    </source>
</evidence>
<evidence type="ECO:0000256" key="6">
    <source>
        <dbReference type="ARBA" id="ARBA00022691"/>
    </source>
</evidence>
<evidence type="ECO:0000313" key="12">
    <source>
        <dbReference type="EMBL" id="MCV6824251.1"/>
    </source>
</evidence>
<sequence length="288" mass="30501">MTDSHTSSLALPDGQWPTLEPGWVWLCGAGPGDPGLLTLHGLNAIRQADVIVYDALVQSAILDWARDDAELIYAGKRGGKPSAKQKDISLRLVDLAEAGKRVLRLKGGDPFVFGRGGEEAQTLVQHGIPIRIIPGISAGIGGLAYAGVPVTHRDVNQSVTFVTGHDQSGNTPNTLDWDAISRGSQVLVIYMGMKHIGRITQALLDAGRPPEEPVAVVAEATTPAQAVLETTLANAEADIAASSLEPPAIICVGRSVLMRQVLDWQGMAKGEAPRNLDPLGRGRPAEQR</sequence>
<evidence type="ECO:0000256" key="3">
    <source>
        <dbReference type="ARBA" id="ARBA00022573"/>
    </source>
</evidence>
<dbReference type="GO" id="GO:0009236">
    <property type="term" value="P:cobalamin biosynthetic process"/>
    <property type="evidence" value="ECO:0007669"/>
    <property type="project" value="UniProtKB-KW"/>
</dbReference>
<evidence type="ECO:0000256" key="7">
    <source>
        <dbReference type="ARBA" id="ARBA00023244"/>
    </source>
</evidence>
<dbReference type="GO" id="GO:0019354">
    <property type="term" value="P:siroheme biosynthetic process"/>
    <property type="evidence" value="ECO:0007669"/>
    <property type="project" value="InterPro"/>
</dbReference>
<evidence type="ECO:0000256" key="9">
    <source>
        <dbReference type="ARBA" id="ARBA00060548"/>
    </source>
</evidence>
<name>A0AAE3J173_9RHOB</name>
<dbReference type="InterPro" id="IPR014777">
    <property type="entry name" value="4pyrrole_Mease_sub1"/>
</dbReference>
<feature type="domain" description="Tetrapyrrole methylase" evidence="11">
    <location>
        <begin position="24"/>
        <end position="235"/>
    </location>
</feature>
<keyword evidence="7" id="KW-0627">Porphyrin biosynthesis</keyword>
<dbReference type="Proteomes" id="UP001208041">
    <property type="component" value="Unassembled WGS sequence"/>
</dbReference>
<gene>
    <name evidence="12" type="primary">cobA</name>
    <name evidence="12" type="ORF">OH136_06740</name>
</gene>
<dbReference type="InterPro" id="IPR050161">
    <property type="entry name" value="Siro_Cobalamin_biosynth"/>
</dbReference>
<keyword evidence="3" id="KW-0169">Cobalamin biosynthesis</keyword>
<dbReference type="InterPro" id="IPR003043">
    <property type="entry name" value="Uropor_MeTrfase_CS"/>
</dbReference>
<dbReference type="GO" id="GO:0004851">
    <property type="term" value="F:uroporphyrin-III C-methyltransferase activity"/>
    <property type="evidence" value="ECO:0007669"/>
    <property type="project" value="UniProtKB-EC"/>
</dbReference>
<accession>A0AAE3J173</accession>
<protein>
    <recommendedName>
        <fullName evidence="2">uroporphyrinogen-III C-methyltransferase</fullName>
        <ecNumber evidence="2">2.1.1.107</ecNumber>
    </recommendedName>
</protein>
<evidence type="ECO:0000256" key="10">
    <source>
        <dbReference type="RuleBase" id="RU003960"/>
    </source>
</evidence>
<keyword evidence="5 10" id="KW-0808">Transferase</keyword>
<dbReference type="InterPro" id="IPR006366">
    <property type="entry name" value="CobA/CysG_C"/>
</dbReference>
<dbReference type="FunFam" id="3.40.1010.10:FF:000001">
    <property type="entry name" value="Siroheme synthase"/>
    <property type="match status" value="1"/>
</dbReference>
<evidence type="ECO:0000259" key="11">
    <source>
        <dbReference type="Pfam" id="PF00590"/>
    </source>
</evidence>
<evidence type="ECO:0000256" key="8">
    <source>
        <dbReference type="ARBA" id="ARBA00025705"/>
    </source>
</evidence>
<proteinExistence type="inferred from homology"/>
<keyword evidence="6" id="KW-0949">S-adenosyl-L-methionine</keyword>
<keyword evidence="4 10" id="KW-0489">Methyltransferase</keyword>
<dbReference type="FunFam" id="3.30.950.10:FF:000001">
    <property type="entry name" value="Siroheme synthase"/>
    <property type="match status" value="1"/>
</dbReference>
<reference evidence="12" key="1">
    <citation type="submission" date="2022-10" db="EMBL/GenBank/DDBJ databases">
        <authorList>
            <person name="Yue Y."/>
        </authorList>
    </citation>
    <scope>NUCLEOTIDE SEQUENCE</scope>
    <source>
        <strain evidence="12">Z654</strain>
    </source>
</reference>
<dbReference type="PANTHER" id="PTHR45790">
    <property type="entry name" value="SIROHEME SYNTHASE-RELATED"/>
    <property type="match status" value="1"/>
</dbReference>
<comment type="similarity">
    <text evidence="1 10">Belongs to the precorrin methyltransferase family.</text>
</comment>
<dbReference type="PANTHER" id="PTHR45790:SF3">
    <property type="entry name" value="S-ADENOSYL-L-METHIONINE-DEPENDENT UROPORPHYRINOGEN III METHYLTRANSFERASE, CHLOROPLASTIC"/>
    <property type="match status" value="1"/>
</dbReference>
<comment type="pathway">
    <text evidence="8">Porphyrin-containing compound metabolism; siroheme biosynthesis; precorrin-2 from uroporphyrinogen III: step 1/1.</text>
</comment>